<proteinExistence type="predicted"/>
<name>A0A6J6NXB2_9ZZZZ</name>
<evidence type="ECO:0000313" key="1">
    <source>
        <dbReference type="EMBL" id="CAB4689194.1"/>
    </source>
</evidence>
<reference evidence="1" key="1">
    <citation type="submission" date="2020-05" db="EMBL/GenBank/DDBJ databases">
        <authorList>
            <person name="Chiriac C."/>
            <person name="Salcher M."/>
            <person name="Ghai R."/>
            <person name="Kavagutti S V."/>
        </authorList>
    </citation>
    <scope>NUCLEOTIDE SEQUENCE</scope>
</reference>
<accession>A0A6J6NXB2</accession>
<dbReference type="EMBL" id="CAEZXK010000020">
    <property type="protein sequence ID" value="CAB4689194.1"/>
    <property type="molecule type" value="Genomic_DNA"/>
</dbReference>
<gene>
    <name evidence="1" type="ORF">UFOPK2370_00834</name>
</gene>
<organism evidence="1">
    <name type="scientific">freshwater metagenome</name>
    <dbReference type="NCBI Taxonomy" id="449393"/>
    <lineage>
        <taxon>unclassified sequences</taxon>
        <taxon>metagenomes</taxon>
        <taxon>ecological metagenomes</taxon>
    </lineage>
</organism>
<dbReference type="AlphaFoldDB" id="A0A6J6NXB2"/>
<sequence>MVLLAIFSLPNLATKAANFNRSELEPQVRSSTPADLATCESLAEFDNLEIEDLSDFEVGGWKIQIYSTARTLGSVWFVNFEAACSGQVIDGLLTAEQIEGGYRILRMTPT</sequence>
<protein>
    <submittedName>
        <fullName evidence="1">Unannotated protein</fullName>
    </submittedName>
</protein>